<accession>A0A5C4RQJ0</accession>
<evidence type="ECO:0000256" key="1">
    <source>
        <dbReference type="ARBA" id="ARBA00022801"/>
    </source>
</evidence>
<dbReference type="PANTHER" id="PTHR42776">
    <property type="entry name" value="SERINE PEPTIDASE S9 FAMILY MEMBER"/>
    <property type="match status" value="1"/>
</dbReference>
<evidence type="ECO:0000313" key="5">
    <source>
        <dbReference type="Proteomes" id="UP000305760"/>
    </source>
</evidence>
<dbReference type="GO" id="GO:0006508">
    <property type="term" value="P:proteolysis"/>
    <property type="evidence" value="ECO:0007669"/>
    <property type="project" value="InterPro"/>
</dbReference>
<evidence type="ECO:0000259" key="3">
    <source>
        <dbReference type="Pfam" id="PF00326"/>
    </source>
</evidence>
<organism evidence="4 5">
    <name type="scientific">Arenimonas terrae</name>
    <dbReference type="NCBI Taxonomy" id="2546226"/>
    <lineage>
        <taxon>Bacteria</taxon>
        <taxon>Pseudomonadati</taxon>
        <taxon>Pseudomonadota</taxon>
        <taxon>Gammaproteobacteria</taxon>
        <taxon>Lysobacterales</taxon>
        <taxon>Lysobacteraceae</taxon>
        <taxon>Arenimonas</taxon>
    </lineage>
</organism>
<dbReference type="Proteomes" id="UP000305760">
    <property type="component" value="Unassembled WGS sequence"/>
</dbReference>
<dbReference type="OrthoDB" id="4269629at2"/>
<dbReference type="AlphaFoldDB" id="A0A5C4RQJ0"/>
<dbReference type="EMBL" id="SMDR01000003">
    <property type="protein sequence ID" value="TNJ33205.1"/>
    <property type="molecule type" value="Genomic_DNA"/>
</dbReference>
<gene>
    <name evidence="4" type="ORF">E1B00_12965</name>
</gene>
<dbReference type="Gene3D" id="3.40.50.1820">
    <property type="entry name" value="alpha/beta hydrolase"/>
    <property type="match status" value="1"/>
</dbReference>
<dbReference type="InterPro" id="IPR029058">
    <property type="entry name" value="AB_hydrolase_fold"/>
</dbReference>
<feature type="chain" id="PRO_5022936374" evidence="2">
    <location>
        <begin position="25"/>
        <end position="682"/>
    </location>
</feature>
<dbReference type="GO" id="GO:0004252">
    <property type="term" value="F:serine-type endopeptidase activity"/>
    <property type="evidence" value="ECO:0007669"/>
    <property type="project" value="TreeGrafter"/>
</dbReference>
<keyword evidence="1" id="KW-0378">Hydrolase</keyword>
<dbReference type="InterPro" id="IPR011042">
    <property type="entry name" value="6-blade_b-propeller_TolB-like"/>
</dbReference>
<comment type="caution">
    <text evidence="4">The sequence shown here is derived from an EMBL/GenBank/DDBJ whole genome shotgun (WGS) entry which is preliminary data.</text>
</comment>
<sequence>MGFPKLFVVLAFSLSLWVANPARADEAAELHAAVAIERARAPAPHYPRDSFESSRTLQSVRLSPDGRHVAYLLQQGEQRSLWLLPTAGGAARQLLARTEAEELLWSRDGRWLFARAQRSLQSLSIEGGRGVRFALDNSRSVIRVDVSQPAAVIVRERVRTPTGERWPVVRRDAQGRRTLLRDDDRFVHDVALDAHGRLVALLRFENDHDALHRVDADGGLNELARWHIIRDQAVLLGATPQGDLYLDGDTGGNFRRVLRVDRDGVLHTVHADPRGEADLDQVVLDPATLLPAVVSYRSTVAATYGLDAAQAPVAAIGRHFPGRDIGIGIGVGPDAYWLVSERASTLRDARWHLYDPRTGGIRRILEQDAKAAPPLPETALARKLPFAYRASDGMQVRGFLLLPPGADPARVPLVAFVHGGPINHFRAGDYDGIVQLLVNRGYAVFESNFRGSTGHGRDYALAPNGDYGNGRVQQDIVEGTRWLLAQGIGDPQRVGIAGHSFGGYSALLGVTFQPELFKVGVAGAPPADFGWSMRWLHESGNQGASPDRSLAAAMRLLGIDVDDPESYAHLRAQSPLANADSLRRPLLLLAGGEDRTVPIRAVIHYAAVLRGLGKDVSLYVEDDGGHSPNEPLPREAYVYLMEAMLHRHLGGAPPDAPSPRLRDYLRPSLRLVGQDVEFLPKR</sequence>
<dbReference type="InterPro" id="IPR001375">
    <property type="entry name" value="Peptidase_S9_cat"/>
</dbReference>
<feature type="domain" description="Peptidase S9 prolyl oligopeptidase catalytic" evidence="3">
    <location>
        <begin position="432"/>
        <end position="631"/>
    </location>
</feature>
<reference evidence="4 5" key="1">
    <citation type="submission" date="2019-03" db="EMBL/GenBank/DDBJ databases">
        <title>Arenimonas daejeonensis sp. nov., isolated from compost.</title>
        <authorList>
            <person name="Jeon C.O."/>
        </authorList>
    </citation>
    <scope>NUCLEOTIDE SEQUENCE [LARGE SCALE GENOMIC DNA]</scope>
    <source>
        <strain evidence="4 5">R29</strain>
    </source>
</reference>
<keyword evidence="5" id="KW-1185">Reference proteome</keyword>
<protein>
    <submittedName>
        <fullName evidence="4">S9 family peptidase</fullName>
    </submittedName>
</protein>
<evidence type="ECO:0000256" key="2">
    <source>
        <dbReference type="SAM" id="SignalP"/>
    </source>
</evidence>
<dbReference type="SUPFAM" id="SSF53474">
    <property type="entry name" value="alpha/beta-Hydrolases"/>
    <property type="match status" value="1"/>
</dbReference>
<feature type="signal peptide" evidence="2">
    <location>
        <begin position="1"/>
        <end position="24"/>
    </location>
</feature>
<name>A0A5C4RQJ0_9GAMM</name>
<proteinExistence type="predicted"/>
<dbReference type="Gene3D" id="2.120.10.30">
    <property type="entry name" value="TolB, C-terminal domain"/>
    <property type="match status" value="1"/>
</dbReference>
<evidence type="ECO:0000313" key="4">
    <source>
        <dbReference type="EMBL" id="TNJ33205.1"/>
    </source>
</evidence>
<dbReference type="SUPFAM" id="SSF82171">
    <property type="entry name" value="DPP6 N-terminal domain-like"/>
    <property type="match status" value="1"/>
</dbReference>
<dbReference type="PANTHER" id="PTHR42776:SF27">
    <property type="entry name" value="DIPEPTIDYL PEPTIDASE FAMILY MEMBER 6"/>
    <property type="match status" value="1"/>
</dbReference>
<keyword evidence="2" id="KW-0732">Signal</keyword>
<dbReference type="Pfam" id="PF00326">
    <property type="entry name" value="Peptidase_S9"/>
    <property type="match status" value="1"/>
</dbReference>
<dbReference type="RefSeq" id="WP_139449445.1">
    <property type="nucleotide sequence ID" value="NZ_SMDR01000003.1"/>
</dbReference>